<dbReference type="STRING" id="745368.SAMN02745178_01301"/>
<evidence type="ECO:0000313" key="4">
    <source>
        <dbReference type="EMBL" id="SKA83287.1"/>
    </source>
</evidence>
<dbReference type="PROSITE" id="PS51831">
    <property type="entry name" value="HD"/>
    <property type="match status" value="1"/>
</dbReference>
<dbReference type="NCBIfam" id="TIGR01353">
    <property type="entry name" value="dGTP_triPase"/>
    <property type="match status" value="1"/>
</dbReference>
<dbReference type="InterPro" id="IPR006674">
    <property type="entry name" value="HD_domain"/>
</dbReference>
<dbReference type="Gene3D" id="1.10.3210.10">
    <property type="entry name" value="Hypothetical protein af1432"/>
    <property type="match status" value="1"/>
</dbReference>
<dbReference type="CDD" id="cd00077">
    <property type="entry name" value="HDc"/>
    <property type="match status" value="1"/>
</dbReference>
<comment type="similarity">
    <text evidence="2">Belongs to the dGTPase family. Type 2 subfamily.</text>
</comment>
<dbReference type="SUPFAM" id="SSF109604">
    <property type="entry name" value="HD-domain/PDEase-like"/>
    <property type="match status" value="1"/>
</dbReference>
<name>A0A1T4X1G9_9FIRM</name>
<organism evidence="4 5">
    <name type="scientific">Gemmiger formicilis</name>
    <dbReference type="NCBI Taxonomy" id="745368"/>
    <lineage>
        <taxon>Bacteria</taxon>
        <taxon>Bacillati</taxon>
        <taxon>Bacillota</taxon>
        <taxon>Clostridia</taxon>
        <taxon>Eubacteriales</taxon>
        <taxon>Gemmiger</taxon>
    </lineage>
</organism>
<evidence type="ECO:0000259" key="3">
    <source>
        <dbReference type="PROSITE" id="PS51831"/>
    </source>
</evidence>
<evidence type="ECO:0000256" key="1">
    <source>
        <dbReference type="ARBA" id="ARBA00022801"/>
    </source>
</evidence>
<dbReference type="HAMAP" id="MF_01212">
    <property type="entry name" value="dGTPase_type2"/>
    <property type="match status" value="1"/>
</dbReference>
<dbReference type="SMART" id="SM00471">
    <property type="entry name" value="HDc"/>
    <property type="match status" value="1"/>
</dbReference>
<gene>
    <name evidence="4" type="ORF">SAMN02745178_01301</name>
</gene>
<accession>A0A1T4X1G9</accession>
<dbReference type="InterPro" id="IPR006261">
    <property type="entry name" value="dGTPase"/>
</dbReference>
<reference evidence="4 5" key="1">
    <citation type="submission" date="2017-02" db="EMBL/GenBank/DDBJ databases">
        <authorList>
            <person name="Peterson S.W."/>
        </authorList>
    </citation>
    <scope>NUCLEOTIDE SEQUENCE [LARGE SCALE GENOMIC DNA]</scope>
    <source>
        <strain evidence="4 5">ATCC 27749</strain>
    </source>
</reference>
<protein>
    <recommendedName>
        <fullName evidence="2">Deoxyguanosinetriphosphate triphosphohydrolase-like protein</fullName>
    </recommendedName>
</protein>
<keyword evidence="1 2" id="KW-0378">Hydrolase</keyword>
<dbReference type="RefSeq" id="WP_078784262.1">
    <property type="nucleotide sequence ID" value="NZ_CABIYV010000008.1"/>
</dbReference>
<dbReference type="InterPro" id="IPR050135">
    <property type="entry name" value="dGTPase-like"/>
</dbReference>
<dbReference type="GO" id="GO:0006203">
    <property type="term" value="P:dGTP catabolic process"/>
    <property type="evidence" value="ECO:0007669"/>
    <property type="project" value="TreeGrafter"/>
</dbReference>
<dbReference type="Proteomes" id="UP000190286">
    <property type="component" value="Unassembled WGS sequence"/>
</dbReference>
<dbReference type="EMBL" id="FUYF01000005">
    <property type="protein sequence ID" value="SKA83287.1"/>
    <property type="molecule type" value="Genomic_DNA"/>
</dbReference>
<dbReference type="OrthoDB" id="9803619at2"/>
<proteinExistence type="inferred from homology"/>
<feature type="domain" description="HD" evidence="3">
    <location>
        <begin position="75"/>
        <end position="186"/>
    </location>
</feature>
<dbReference type="InterPro" id="IPR023023">
    <property type="entry name" value="dNTPase_2"/>
</dbReference>
<sequence length="333" mass="37910">MTIREETEAIERQTLSRYATLSENSLGRRVPLEPDPIRPCFQRDRDRILHCKAFRRLKQKTQVFLSPEGDHYRTRLTHTLEVSQIARTISRALRLNEDLTEAIALGHDLGHTPFGHAGERALNRLCPGGFSHYRQSLRVVDYLERDGQGLDLTWEVRNGIVTHTSGAWARTPEGCVVRRADHIAFLNHDIEDAITAGVLDARQLPPEAVAVLGHTKSERITTMITDLVAHSGNGKINFSPEVEAAYAVLKDFMYATVYVDKEAKREEKKVDKLISELYARLCDEPALMPNFYMQIAYNEGVDRAVTDYISGMSDEFATRLFEELFVPQKWKVL</sequence>
<dbReference type="InterPro" id="IPR026875">
    <property type="entry name" value="PHydrolase_assoc_dom"/>
</dbReference>
<dbReference type="NCBIfam" id="NF002327">
    <property type="entry name" value="PRK01286.1-2"/>
    <property type="match status" value="1"/>
</dbReference>
<dbReference type="GeneID" id="93337776"/>
<evidence type="ECO:0000313" key="5">
    <source>
        <dbReference type="Proteomes" id="UP000190286"/>
    </source>
</evidence>
<dbReference type="AlphaFoldDB" id="A0A1T4X1G9"/>
<keyword evidence="5" id="KW-1185">Reference proteome</keyword>
<dbReference type="PANTHER" id="PTHR11373">
    <property type="entry name" value="DEOXYNUCLEOSIDE TRIPHOSPHATE TRIPHOSPHOHYDROLASE"/>
    <property type="match status" value="1"/>
</dbReference>
<dbReference type="PANTHER" id="PTHR11373:SF43">
    <property type="entry name" value="DEOXYGUANOSINETRIPHOSPHATE TRIPHOSPHOHYDROLASE-LIKE PROTEIN"/>
    <property type="match status" value="1"/>
</dbReference>
<dbReference type="InterPro" id="IPR003607">
    <property type="entry name" value="HD/PDEase_dom"/>
</dbReference>
<evidence type="ECO:0000256" key="2">
    <source>
        <dbReference type="HAMAP-Rule" id="MF_01212"/>
    </source>
</evidence>
<dbReference type="GO" id="GO:0008832">
    <property type="term" value="F:dGTPase activity"/>
    <property type="evidence" value="ECO:0007669"/>
    <property type="project" value="TreeGrafter"/>
</dbReference>
<dbReference type="Pfam" id="PF13286">
    <property type="entry name" value="HD_assoc"/>
    <property type="match status" value="1"/>
</dbReference>
<dbReference type="Pfam" id="PF01966">
    <property type="entry name" value="HD"/>
    <property type="match status" value="1"/>
</dbReference>